<feature type="transmembrane region" description="Helical" evidence="2">
    <location>
        <begin position="40"/>
        <end position="61"/>
    </location>
</feature>
<dbReference type="AlphaFoldDB" id="A0A7R7HVW7"/>
<sequence>MLLLLLLNRVSPRIRAGLGAVFVVAGVALAAVSEIVAAGLLIHAVTLAAVGAVLAVSGAVGRRRAARLSAKPSGAPRGGTEPGVTGSATRASGSAAPAGPAPVATMTTMRGGRR</sequence>
<proteinExistence type="predicted"/>
<keyword evidence="2" id="KW-0472">Membrane</keyword>
<keyword evidence="2" id="KW-1133">Transmembrane helix</keyword>
<evidence type="ECO:0000256" key="2">
    <source>
        <dbReference type="SAM" id="Phobius"/>
    </source>
</evidence>
<accession>A0A7R7HVW7</accession>
<dbReference type="RefSeq" id="WP_203961013.1">
    <property type="nucleotide sequence ID" value="NZ_AP023355.1"/>
</dbReference>
<keyword evidence="2" id="KW-0812">Transmembrane</keyword>
<feature type="compositionally biased region" description="Low complexity" evidence="1">
    <location>
        <begin position="85"/>
        <end position="105"/>
    </location>
</feature>
<name>A0A7R7HVW7_9ACTN</name>
<protein>
    <submittedName>
        <fullName evidence="3">Uncharacterized protein</fullName>
    </submittedName>
</protein>
<gene>
    <name evidence="3" type="ORF">Athai_17660</name>
</gene>
<dbReference type="Proteomes" id="UP000611640">
    <property type="component" value="Chromosome"/>
</dbReference>
<keyword evidence="4" id="KW-1185">Reference proteome</keyword>
<dbReference type="EMBL" id="AP023355">
    <property type="protein sequence ID" value="BCJ34263.1"/>
    <property type="molecule type" value="Genomic_DNA"/>
</dbReference>
<evidence type="ECO:0000313" key="3">
    <source>
        <dbReference type="EMBL" id="BCJ34263.1"/>
    </source>
</evidence>
<reference evidence="3 4" key="1">
    <citation type="submission" date="2020-08" db="EMBL/GenBank/DDBJ databases">
        <title>Whole genome shotgun sequence of Actinocatenispora thailandica NBRC 105041.</title>
        <authorList>
            <person name="Komaki H."/>
            <person name="Tamura T."/>
        </authorList>
    </citation>
    <scope>NUCLEOTIDE SEQUENCE [LARGE SCALE GENOMIC DNA]</scope>
    <source>
        <strain evidence="3 4">NBRC 105041</strain>
    </source>
</reference>
<organism evidence="3 4">
    <name type="scientific">Actinocatenispora thailandica</name>
    <dbReference type="NCBI Taxonomy" id="227318"/>
    <lineage>
        <taxon>Bacteria</taxon>
        <taxon>Bacillati</taxon>
        <taxon>Actinomycetota</taxon>
        <taxon>Actinomycetes</taxon>
        <taxon>Micromonosporales</taxon>
        <taxon>Micromonosporaceae</taxon>
        <taxon>Actinocatenispora</taxon>
    </lineage>
</organism>
<evidence type="ECO:0000313" key="4">
    <source>
        <dbReference type="Proteomes" id="UP000611640"/>
    </source>
</evidence>
<feature type="region of interest" description="Disordered" evidence="1">
    <location>
        <begin position="67"/>
        <end position="114"/>
    </location>
</feature>
<evidence type="ECO:0000256" key="1">
    <source>
        <dbReference type="SAM" id="MobiDB-lite"/>
    </source>
</evidence>
<dbReference type="KEGG" id="atl:Athai_17660"/>